<dbReference type="AlphaFoldDB" id="A0A0F9R2S9"/>
<accession>A0A0F9R2S9</accession>
<comment type="caution">
    <text evidence="1">The sequence shown here is derived from an EMBL/GenBank/DDBJ whole genome shotgun (WGS) entry which is preliminary data.</text>
</comment>
<name>A0A0F9R2S9_9ZZZZ</name>
<gene>
    <name evidence="1" type="ORF">LCGC14_0646440</name>
</gene>
<protein>
    <submittedName>
        <fullName evidence="1">Uncharacterized protein</fullName>
    </submittedName>
</protein>
<organism evidence="1">
    <name type="scientific">marine sediment metagenome</name>
    <dbReference type="NCBI Taxonomy" id="412755"/>
    <lineage>
        <taxon>unclassified sequences</taxon>
        <taxon>metagenomes</taxon>
        <taxon>ecological metagenomes</taxon>
    </lineage>
</organism>
<sequence length="89" mass="10092">MKVLITGHKFQKLIELMQTHGLTLYCHYCADDIVIVRIRGCNLKGVSLIYTQAYGRTIESAIDNFIKKINDKVLDSLDTFSEIEVGNLT</sequence>
<dbReference type="EMBL" id="LAZR01001186">
    <property type="protein sequence ID" value="KKN49074.1"/>
    <property type="molecule type" value="Genomic_DNA"/>
</dbReference>
<proteinExistence type="predicted"/>
<reference evidence="1" key="1">
    <citation type="journal article" date="2015" name="Nature">
        <title>Complex archaea that bridge the gap between prokaryotes and eukaryotes.</title>
        <authorList>
            <person name="Spang A."/>
            <person name="Saw J.H."/>
            <person name="Jorgensen S.L."/>
            <person name="Zaremba-Niedzwiedzka K."/>
            <person name="Martijn J."/>
            <person name="Lind A.E."/>
            <person name="van Eijk R."/>
            <person name="Schleper C."/>
            <person name="Guy L."/>
            <person name="Ettema T.J."/>
        </authorList>
    </citation>
    <scope>NUCLEOTIDE SEQUENCE</scope>
</reference>
<evidence type="ECO:0000313" key="1">
    <source>
        <dbReference type="EMBL" id="KKN49074.1"/>
    </source>
</evidence>